<sequence>MRLIFHLVSFIEGYELFFLRKIVLQLHHSIEVHF</sequence>
<accession>A0A1Y6INP7</accession>
<reference evidence="1 2" key="1">
    <citation type="submission" date="2017-05" db="EMBL/GenBank/DDBJ databases">
        <authorList>
            <person name="Song R."/>
            <person name="Chenine A.L."/>
            <person name="Ruprecht R.M."/>
        </authorList>
    </citation>
    <scope>NUCLEOTIDE SEQUENCE [LARGE SCALE GENOMIC DNA]</scope>
    <source>
        <strain evidence="1 2">CECT 7927</strain>
    </source>
</reference>
<evidence type="ECO:0000313" key="1">
    <source>
        <dbReference type="EMBL" id="SMR99289.1"/>
    </source>
</evidence>
<protein>
    <submittedName>
        <fullName evidence="1">Uncharacterized protein</fullName>
    </submittedName>
</protein>
<proteinExistence type="predicted"/>
<organism evidence="1 2">
    <name type="scientific">Vibrio mangrovi</name>
    <dbReference type="NCBI Taxonomy" id="474394"/>
    <lineage>
        <taxon>Bacteria</taxon>
        <taxon>Pseudomonadati</taxon>
        <taxon>Pseudomonadota</taxon>
        <taxon>Gammaproteobacteria</taxon>
        <taxon>Vibrionales</taxon>
        <taxon>Vibrionaceae</taxon>
        <taxon>Vibrio</taxon>
    </lineage>
</organism>
<gene>
    <name evidence="1" type="ORF">VIM7927_00514</name>
</gene>
<evidence type="ECO:0000313" key="2">
    <source>
        <dbReference type="Proteomes" id="UP000196125"/>
    </source>
</evidence>
<dbReference type="EMBL" id="FXXI01000001">
    <property type="protein sequence ID" value="SMR99289.1"/>
    <property type="molecule type" value="Genomic_DNA"/>
</dbReference>
<dbReference type="AlphaFoldDB" id="A0A1Y6INP7"/>
<name>A0A1Y6INP7_9VIBR</name>
<dbReference type="Proteomes" id="UP000196125">
    <property type="component" value="Unassembled WGS sequence"/>
</dbReference>